<dbReference type="SUPFAM" id="SSF50969">
    <property type="entry name" value="YVTN repeat-like/Quinoprotein amine dehydrogenase"/>
    <property type="match status" value="1"/>
</dbReference>
<evidence type="ECO:0000313" key="2">
    <source>
        <dbReference type="Proteomes" id="UP000256405"/>
    </source>
</evidence>
<name>A0A3E0DLI2_9BACT</name>
<proteinExistence type="predicted"/>
<dbReference type="PROSITE" id="PS51257">
    <property type="entry name" value="PROKAR_LIPOPROTEIN"/>
    <property type="match status" value="1"/>
</dbReference>
<protein>
    <submittedName>
        <fullName evidence="1">TolB-like protein</fullName>
    </submittedName>
</protein>
<keyword evidence="2" id="KW-1185">Reference proteome</keyword>
<organism evidence="1 2">
    <name type="scientific">Algoriphagus antarcticus</name>
    <dbReference type="NCBI Taxonomy" id="238540"/>
    <lineage>
        <taxon>Bacteria</taxon>
        <taxon>Pseudomonadati</taxon>
        <taxon>Bacteroidota</taxon>
        <taxon>Cytophagia</taxon>
        <taxon>Cytophagales</taxon>
        <taxon>Cyclobacteriaceae</taxon>
        <taxon>Algoriphagus</taxon>
    </lineage>
</organism>
<gene>
    <name evidence="1" type="ORF">C8N25_11731</name>
</gene>
<accession>A0A3E0DLI2</accession>
<comment type="caution">
    <text evidence="1">The sequence shown here is derived from an EMBL/GenBank/DDBJ whole genome shotgun (WGS) entry which is preliminary data.</text>
</comment>
<dbReference type="AlphaFoldDB" id="A0A3E0DLI2"/>
<reference evidence="1 2" key="1">
    <citation type="submission" date="2018-08" db="EMBL/GenBank/DDBJ databases">
        <title>Genomic Encyclopedia of Archaeal and Bacterial Type Strains, Phase II (KMG-II): from individual species to whole genera.</title>
        <authorList>
            <person name="Goeker M."/>
        </authorList>
    </citation>
    <scope>NUCLEOTIDE SEQUENCE [LARGE SCALE GENOMIC DNA]</scope>
    <source>
        <strain evidence="1 2">DSM 15986</strain>
    </source>
</reference>
<sequence>MNKFILFILLFVLVSCEKEVEVESQRIIKKEDFKEISISSEKHFFEEIINPSGIGLSHDKILISEAWRVPEEHPRMHLVNTSNWTYDKPKGKHGQGPLEITDAAQFLFSPDPDTFWIYNMNRRKLVQFSTTDSTLLGVKDWKLSEPMAMIHFVEIGSDSTYLASPWDGLEKLLEFNREGELIGKYGEWEKIPERPDLELKQVSEMSTGWLDGNPNTGIFVKSSLYRDLITIFDYNEKEFITLSGPNLELPLFDIHETSGPSIFFRPDTKYRYRDVAISSKYIFALYAGRSQIEYNQTGIVAEEILVFDHKGKPLWNLKLDRSIIQIVINEQTNEIYGLTTDEDPGIALFQIPGELL</sequence>
<dbReference type="Proteomes" id="UP000256405">
    <property type="component" value="Unassembled WGS sequence"/>
</dbReference>
<dbReference type="InterPro" id="IPR011044">
    <property type="entry name" value="Quino_amine_DH_bsu"/>
</dbReference>
<dbReference type="EMBL" id="QUNF01000017">
    <property type="protein sequence ID" value="REG83532.1"/>
    <property type="molecule type" value="Genomic_DNA"/>
</dbReference>
<dbReference type="OrthoDB" id="1100397at2"/>
<evidence type="ECO:0000313" key="1">
    <source>
        <dbReference type="EMBL" id="REG83532.1"/>
    </source>
</evidence>
<dbReference type="Pfam" id="PF15869">
    <property type="entry name" value="TolB_like"/>
    <property type="match status" value="1"/>
</dbReference>
<dbReference type="RefSeq" id="WP_086542695.1">
    <property type="nucleotide sequence ID" value="NZ_MSSW01000052.1"/>
</dbReference>